<gene>
    <name evidence="1" type="ORF">BTO15_08220</name>
</gene>
<evidence type="ECO:0000313" key="1">
    <source>
        <dbReference type="EMBL" id="AUC22082.1"/>
    </source>
</evidence>
<accession>A0ABN5F3X1</accession>
<dbReference type="EMBL" id="CP019336">
    <property type="protein sequence ID" value="AUC22082.1"/>
    <property type="molecule type" value="Genomic_DNA"/>
</dbReference>
<name>A0ABN5F3X1_9FLAO</name>
<organism evidence="1 2">
    <name type="scientific">Polaribacter sejongensis</name>
    <dbReference type="NCBI Taxonomy" id="985043"/>
    <lineage>
        <taxon>Bacteria</taxon>
        <taxon>Pseudomonadati</taxon>
        <taxon>Bacteroidota</taxon>
        <taxon>Flavobacteriia</taxon>
        <taxon>Flavobacteriales</taxon>
        <taxon>Flavobacteriaceae</taxon>
    </lineage>
</organism>
<proteinExistence type="predicted"/>
<protein>
    <submittedName>
        <fullName evidence="1">Uncharacterized protein</fullName>
    </submittedName>
</protein>
<keyword evidence="2" id="KW-1185">Reference proteome</keyword>
<evidence type="ECO:0000313" key="2">
    <source>
        <dbReference type="Proteomes" id="UP000232721"/>
    </source>
</evidence>
<sequence>MSKIILYQTSNRDGNDLAIDDIYEGEVEDPNLAISIQHDGLTKDKTNSLNSNIKVRDNLHGNFS</sequence>
<reference evidence="1 2" key="1">
    <citation type="submission" date="2017-02" db="EMBL/GenBank/DDBJ databases">
        <title>Trade-off between light-utilization and light-protection in marine flavobacteria.</title>
        <authorList>
            <person name="Kumagai Y."/>
            <person name="Yoshizawa S."/>
            <person name="Kogure K."/>
            <person name="Iwasaki W."/>
        </authorList>
    </citation>
    <scope>NUCLEOTIDE SEQUENCE [LARGE SCALE GENOMIC DNA]</scope>
    <source>
        <strain evidence="1 2">KCTC 23670</strain>
    </source>
</reference>
<dbReference type="Proteomes" id="UP000232721">
    <property type="component" value="Chromosome"/>
</dbReference>